<accession>A0AAU9JYF4</accession>
<evidence type="ECO:0000313" key="1">
    <source>
        <dbReference type="EMBL" id="CAG9331382.1"/>
    </source>
</evidence>
<protein>
    <submittedName>
        <fullName evidence="1">Uncharacterized protein</fullName>
    </submittedName>
</protein>
<dbReference type="Proteomes" id="UP001162131">
    <property type="component" value="Unassembled WGS sequence"/>
</dbReference>
<gene>
    <name evidence="1" type="ORF">BSTOLATCC_MIC53454</name>
</gene>
<organism evidence="1 2">
    <name type="scientific">Blepharisma stoltei</name>
    <dbReference type="NCBI Taxonomy" id="1481888"/>
    <lineage>
        <taxon>Eukaryota</taxon>
        <taxon>Sar</taxon>
        <taxon>Alveolata</taxon>
        <taxon>Ciliophora</taxon>
        <taxon>Postciliodesmatophora</taxon>
        <taxon>Heterotrichea</taxon>
        <taxon>Heterotrichida</taxon>
        <taxon>Blepharismidae</taxon>
        <taxon>Blepharisma</taxon>
    </lineage>
</organism>
<keyword evidence="2" id="KW-1185">Reference proteome</keyword>
<reference evidence="1" key="1">
    <citation type="submission" date="2021-09" db="EMBL/GenBank/DDBJ databases">
        <authorList>
            <consortium name="AG Swart"/>
            <person name="Singh M."/>
            <person name="Singh A."/>
            <person name="Seah K."/>
            <person name="Emmerich C."/>
        </authorList>
    </citation>
    <scope>NUCLEOTIDE SEQUENCE</scope>
    <source>
        <strain evidence="1">ATCC30299</strain>
    </source>
</reference>
<dbReference type="EMBL" id="CAJZBQ010000053">
    <property type="protein sequence ID" value="CAG9331382.1"/>
    <property type="molecule type" value="Genomic_DNA"/>
</dbReference>
<comment type="caution">
    <text evidence="1">The sequence shown here is derived from an EMBL/GenBank/DDBJ whole genome shotgun (WGS) entry which is preliminary data.</text>
</comment>
<proteinExistence type="predicted"/>
<name>A0AAU9JYF4_9CILI</name>
<evidence type="ECO:0000313" key="2">
    <source>
        <dbReference type="Proteomes" id="UP001162131"/>
    </source>
</evidence>
<sequence length="135" mass="15539">MSPKAAAKCAKKSRPKVTEEVNLYDVGEEQKSPEGWIKLELKHTLWKHGNFDIVIRTDTTIDWINRQIVSSCGRCDRVMLYTGDPTQSYNLVKNPRQTIGNLLQTFGCENKETPETYSLFYDFEPYHPDEPVLLA</sequence>
<dbReference type="AlphaFoldDB" id="A0AAU9JYF4"/>